<comment type="cofactor">
    <cofactor evidence="1">
        <name>Mg(2+)</name>
        <dbReference type="ChEBI" id="CHEBI:18420"/>
    </cofactor>
</comment>
<dbReference type="GO" id="GO:0046872">
    <property type="term" value="F:metal ion binding"/>
    <property type="evidence" value="ECO:0007669"/>
    <property type="project" value="UniProtKB-KW"/>
</dbReference>
<dbReference type="Pfam" id="PF04794">
    <property type="entry name" value="YdjC"/>
    <property type="match status" value="1"/>
</dbReference>
<dbReference type="OrthoDB" id="9774177at2"/>
<dbReference type="PANTHER" id="PTHR31609">
    <property type="entry name" value="YDJC DEACETYLASE FAMILY MEMBER"/>
    <property type="match status" value="1"/>
</dbReference>
<evidence type="ECO:0000256" key="4">
    <source>
        <dbReference type="ARBA" id="ARBA00022842"/>
    </source>
</evidence>
<dbReference type="GO" id="GO:0005975">
    <property type="term" value="P:carbohydrate metabolic process"/>
    <property type="evidence" value="ECO:0007669"/>
    <property type="project" value="InterPro"/>
</dbReference>
<organism evidence="6 7">
    <name type="scientific">Cohnella lupini</name>
    <dbReference type="NCBI Taxonomy" id="1294267"/>
    <lineage>
        <taxon>Bacteria</taxon>
        <taxon>Bacillati</taxon>
        <taxon>Bacillota</taxon>
        <taxon>Bacilli</taxon>
        <taxon>Bacillales</taxon>
        <taxon>Paenibacillaceae</taxon>
        <taxon>Cohnella</taxon>
    </lineage>
</organism>
<keyword evidence="5" id="KW-0119">Carbohydrate metabolism</keyword>
<reference evidence="6 7" key="1">
    <citation type="submission" date="2018-07" db="EMBL/GenBank/DDBJ databases">
        <title>Genomic Encyclopedia of Type Strains, Phase III (KMG-III): the genomes of soil and plant-associated and newly described type strains.</title>
        <authorList>
            <person name="Whitman W."/>
        </authorList>
    </citation>
    <scope>NUCLEOTIDE SEQUENCE [LARGE SCALE GENOMIC DNA]</scope>
    <source>
        <strain evidence="6 7">CECT 8236</strain>
    </source>
</reference>
<proteinExistence type="predicted"/>
<keyword evidence="3" id="KW-0378">Hydrolase</keyword>
<dbReference type="RefSeq" id="WP_115993762.1">
    <property type="nucleotide sequence ID" value="NZ_QRDY01000009.1"/>
</dbReference>
<evidence type="ECO:0000256" key="2">
    <source>
        <dbReference type="ARBA" id="ARBA00022723"/>
    </source>
</evidence>
<dbReference type="PANTHER" id="PTHR31609:SF1">
    <property type="entry name" value="CARBOHYDRATE DEACETYLASE"/>
    <property type="match status" value="1"/>
</dbReference>
<dbReference type="InterPro" id="IPR006879">
    <property type="entry name" value="YdjC-like"/>
</dbReference>
<gene>
    <name evidence="6" type="ORF">DFP95_109135</name>
</gene>
<evidence type="ECO:0000313" key="6">
    <source>
        <dbReference type="EMBL" id="RED58098.1"/>
    </source>
</evidence>
<dbReference type="SUPFAM" id="SSF88713">
    <property type="entry name" value="Glycoside hydrolase/deacetylase"/>
    <property type="match status" value="1"/>
</dbReference>
<dbReference type="Gene3D" id="3.20.20.370">
    <property type="entry name" value="Glycoside hydrolase/deacetylase"/>
    <property type="match status" value="1"/>
</dbReference>
<sequence length="305" mass="34639">MNPRYLIINCDDFGQSKPMNEAIMQLLEERRVSSATLMAPAPGFEEAADWCKRKGQTNVGLHLTLTSEFDAVRWASLTGHPSLHDESGHMHKTVEAFERHADTGAVMKELAAQYEALRRFGIQPTHADNHMGSLYGMATGRSHIPQVLRQCAKWKLPFRLFRKVHPADPLLSSIPGVERIVAKASSLAGVMGVAIPDYLLSHPFHIEEGETYELFKQSMIGKMYDLPEGISETYIHPAVEDSFMLERVPHWEKRVWEHKLMLDDDFSYAVKDAGIVLTDYDYIRKYGRASRIGSAFILIRELLRK</sequence>
<dbReference type="CDD" id="cd10802">
    <property type="entry name" value="YdjC_TTHB029_like"/>
    <property type="match status" value="1"/>
</dbReference>
<keyword evidence="4" id="KW-0460">Magnesium</keyword>
<dbReference type="Proteomes" id="UP000256869">
    <property type="component" value="Unassembled WGS sequence"/>
</dbReference>
<dbReference type="AlphaFoldDB" id="A0A3D9I8K0"/>
<name>A0A3D9I8K0_9BACL</name>
<evidence type="ECO:0000256" key="1">
    <source>
        <dbReference type="ARBA" id="ARBA00001946"/>
    </source>
</evidence>
<keyword evidence="7" id="KW-1185">Reference proteome</keyword>
<dbReference type="InterPro" id="IPR011330">
    <property type="entry name" value="Glyco_hydro/deAcase_b/a-brl"/>
</dbReference>
<dbReference type="GO" id="GO:0019213">
    <property type="term" value="F:deacetylase activity"/>
    <property type="evidence" value="ECO:0007669"/>
    <property type="project" value="TreeGrafter"/>
</dbReference>
<comment type="caution">
    <text evidence="6">The sequence shown here is derived from an EMBL/GenBank/DDBJ whole genome shotgun (WGS) entry which is preliminary data.</text>
</comment>
<evidence type="ECO:0008006" key="8">
    <source>
        <dbReference type="Google" id="ProtNLM"/>
    </source>
</evidence>
<evidence type="ECO:0000256" key="3">
    <source>
        <dbReference type="ARBA" id="ARBA00022801"/>
    </source>
</evidence>
<dbReference type="EMBL" id="QRDY01000009">
    <property type="protein sequence ID" value="RED58098.1"/>
    <property type="molecule type" value="Genomic_DNA"/>
</dbReference>
<evidence type="ECO:0000313" key="7">
    <source>
        <dbReference type="Proteomes" id="UP000256869"/>
    </source>
</evidence>
<dbReference type="GO" id="GO:0016787">
    <property type="term" value="F:hydrolase activity"/>
    <property type="evidence" value="ECO:0007669"/>
    <property type="project" value="UniProtKB-KW"/>
</dbReference>
<evidence type="ECO:0000256" key="5">
    <source>
        <dbReference type="ARBA" id="ARBA00023277"/>
    </source>
</evidence>
<accession>A0A3D9I8K0</accession>
<keyword evidence="2" id="KW-0479">Metal-binding</keyword>
<protein>
    <recommendedName>
        <fullName evidence="8">ChbG/HpnK family deacetylase</fullName>
    </recommendedName>
</protein>